<reference evidence="3" key="1">
    <citation type="journal article" date="2019" name="Int. J. Syst. Evol. Microbiol.">
        <title>The Global Catalogue of Microorganisms (GCM) 10K type strain sequencing project: providing services to taxonomists for standard genome sequencing and annotation.</title>
        <authorList>
            <consortium name="The Broad Institute Genomics Platform"/>
            <consortium name="The Broad Institute Genome Sequencing Center for Infectious Disease"/>
            <person name="Wu L."/>
            <person name="Ma J."/>
        </authorList>
    </citation>
    <scope>NUCLEOTIDE SEQUENCE [LARGE SCALE GENOMIC DNA]</scope>
    <source>
        <strain evidence="3">CGMCC 1.16275</strain>
    </source>
</reference>
<evidence type="ECO:0000259" key="1">
    <source>
        <dbReference type="Pfam" id="PF21217"/>
    </source>
</evidence>
<gene>
    <name evidence="2" type="ORF">ACFSCW_01190</name>
</gene>
<dbReference type="InterPro" id="IPR048851">
    <property type="entry name" value="PaaA2_dom"/>
</dbReference>
<evidence type="ECO:0000313" key="3">
    <source>
        <dbReference type="Proteomes" id="UP001597115"/>
    </source>
</evidence>
<dbReference type="RefSeq" id="WP_380886053.1">
    <property type="nucleotide sequence ID" value="NZ_JBHUDY010000001.1"/>
</dbReference>
<dbReference type="Pfam" id="PF21217">
    <property type="entry name" value="PaaA2"/>
    <property type="match status" value="1"/>
</dbReference>
<keyword evidence="3" id="KW-1185">Reference proteome</keyword>
<accession>A0ABW4HZN9</accession>
<dbReference type="Proteomes" id="UP001597115">
    <property type="component" value="Unassembled WGS sequence"/>
</dbReference>
<name>A0ABW4HZN9_9SPHN</name>
<organism evidence="2 3">
    <name type="scientific">Sphingomonas tabacisoli</name>
    <dbReference type="NCBI Taxonomy" id="2249466"/>
    <lineage>
        <taxon>Bacteria</taxon>
        <taxon>Pseudomonadati</taxon>
        <taxon>Pseudomonadota</taxon>
        <taxon>Alphaproteobacteria</taxon>
        <taxon>Sphingomonadales</taxon>
        <taxon>Sphingomonadaceae</taxon>
        <taxon>Sphingomonas</taxon>
    </lineage>
</organism>
<evidence type="ECO:0000313" key="2">
    <source>
        <dbReference type="EMBL" id="MFD1610410.1"/>
    </source>
</evidence>
<dbReference type="Gene3D" id="6.20.450.20">
    <property type="match status" value="1"/>
</dbReference>
<feature type="domain" description="Stability determinant" evidence="1">
    <location>
        <begin position="15"/>
        <end position="47"/>
    </location>
</feature>
<protein>
    <submittedName>
        <fullName evidence="2">Stability determinant</fullName>
    </submittedName>
</protein>
<sequence length="62" mass="6915">MNAYSPIVSEFGSAEEEAAYLAWLKEKVAASLADPRPPVPHDEVMAEMRAIIENAKRKRPEC</sequence>
<dbReference type="EMBL" id="JBHUDY010000001">
    <property type="protein sequence ID" value="MFD1610410.1"/>
    <property type="molecule type" value="Genomic_DNA"/>
</dbReference>
<comment type="caution">
    <text evidence="2">The sequence shown here is derived from an EMBL/GenBank/DDBJ whole genome shotgun (WGS) entry which is preliminary data.</text>
</comment>
<proteinExistence type="predicted"/>